<evidence type="ECO:0000313" key="1">
    <source>
        <dbReference type="EMBL" id="JAA54094.1"/>
    </source>
</evidence>
<accession>L7LTE6</accession>
<dbReference type="Gene3D" id="2.40.128.20">
    <property type="match status" value="1"/>
</dbReference>
<dbReference type="SUPFAM" id="SSF50814">
    <property type="entry name" value="Lipocalins"/>
    <property type="match status" value="1"/>
</dbReference>
<dbReference type="EMBL" id="GACK01010940">
    <property type="protein sequence ID" value="JAA54094.1"/>
    <property type="molecule type" value="mRNA"/>
</dbReference>
<sequence>MNRELKTAVAPTKEAMRAVALFLVFGLFIDVHGANLQDLIDALNTTKTIWLYNQSYQASPEAPNRTCVRWHFENLTSSSYLFENYYRQDGLYHSEERTHATLSGPNNKPTMNVNYTSEGKNSTYVLYTLQAWYPKEECFVLTRGTDKDKLQCELHLWSSQIDKKHDSCEEKYRDLCREPGPEVFTKHDCM</sequence>
<organism evidence="1">
    <name type="scientific">Rhipicephalus pulchellus</name>
    <name type="common">Yellow backed tick</name>
    <name type="synonym">Dermacentor pulchellus</name>
    <dbReference type="NCBI Taxonomy" id="72859"/>
    <lineage>
        <taxon>Eukaryota</taxon>
        <taxon>Metazoa</taxon>
        <taxon>Ecdysozoa</taxon>
        <taxon>Arthropoda</taxon>
        <taxon>Chelicerata</taxon>
        <taxon>Arachnida</taxon>
        <taxon>Acari</taxon>
        <taxon>Parasitiformes</taxon>
        <taxon>Ixodida</taxon>
        <taxon>Ixodoidea</taxon>
        <taxon>Ixodidae</taxon>
        <taxon>Rhipicephalinae</taxon>
        <taxon>Rhipicephalus</taxon>
        <taxon>Rhipicephalus</taxon>
    </lineage>
</organism>
<protein>
    <submittedName>
        <fullName evidence="1">Putative group i salivary lipocalin</fullName>
    </submittedName>
</protein>
<name>L7LTE6_RHIPC</name>
<dbReference type="AlphaFoldDB" id="L7LTE6"/>
<dbReference type="InterPro" id="IPR012674">
    <property type="entry name" value="Calycin"/>
</dbReference>
<reference evidence="1" key="1">
    <citation type="submission" date="2012-11" db="EMBL/GenBank/DDBJ databases">
        <authorList>
            <person name="Lucero-Rivera Y.E."/>
            <person name="Tovar-Ramirez D."/>
        </authorList>
    </citation>
    <scope>NUCLEOTIDE SEQUENCE</scope>
    <source>
        <tissue evidence="1">Salivary gland</tissue>
    </source>
</reference>
<proteinExistence type="evidence at transcript level"/>
<reference evidence="1" key="2">
    <citation type="journal article" date="2015" name="J. Proteomics">
        <title>Sexual differences in the sialomes of the zebra tick, Rhipicephalus pulchellus.</title>
        <authorList>
            <person name="Tan A.W."/>
            <person name="Francischetti I.M."/>
            <person name="Slovak M."/>
            <person name="Kini R.M."/>
            <person name="Ribeiro J.M."/>
        </authorList>
    </citation>
    <scope>NUCLEOTIDE SEQUENCE</scope>
    <source>
        <tissue evidence="1">Salivary gland</tissue>
    </source>
</reference>